<evidence type="ECO:0000313" key="1">
    <source>
        <dbReference type="EMBL" id="MDT7042548.1"/>
    </source>
</evidence>
<dbReference type="Proteomes" id="UP001250932">
    <property type="component" value="Unassembled WGS sequence"/>
</dbReference>
<accession>A0ABU3K8A7</accession>
<dbReference type="RefSeq" id="WP_313832971.1">
    <property type="nucleotide sequence ID" value="NZ_JAQOUE010000001.1"/>
</dbReference>
<name>A0ABU3K8A7_9BACT</name>
<dbReference type="EMBL" id="JAQOUE010000001">
    <property type="protein sequence ID" value="MDT7042548.1"/>
    <property type="molecule type" value="Genomic_DNA"/>
</dbReference>
<sequence>MCILLLAFPAFASPALEKLFGFVTMAGEAMGSLADGIEKSFNTGTRIYDDLSIREEKERLLDLSANLSHLGMIQTEFVGTLEEFNARPDVEKWEKLAENSRMISEDVRSLIAHLKAERSPLVTKGEAYDALLLTLQHRGTTITEFQKIQLPLTADDLDTLKKIEATYSVLLTNLYRAKESLNTYIEQRFEDLKP</sequence>
<protein>
    <submittedName>
        <fullName evidence="1">Uncharacterized protein</fullName>
    </submittedName>
</protein>
<gene>
    <name evidence="1" type="ORF">PPG34_09295</name>
</gene>
<evidence type="ECO:0000313" key="2">
    <source>
        <dbReference type="Proteomes" id="UP001250932"/>
    </source>
</evidence>
<organism evidence="1 2">
    <name type="scientific">Candidatus Nitronereus thalassa</name>
    <dbReference type="NCBI Taxonomy" id="3020898"/>
    <lineage>
        <taxon>Bacteria</taxon>
        <taxon>Pseudomonadati</taxon>
        <taxon>Nitrospirota</taxon>
        <taxon>Nitrospiria</taxon>
        <taxon>Nitrospirales</taxon>
        <taxon>Nitrospiraceae</taxon>
        <taxon>Candidatus Nitronereus</taxon>
    </lineage>
</organism>
<comment type="caution">
    <text evidence="1">The sequence shown here is derived from an EMBL/GenBank/DDBJ whole genome shotgun (WGS) entry which is preliminary data.</text>
</comment>
<keyword evidence="2" id="KW-1185">Reference proteome</keyword>
<proteinExistence type="predicted"/>
<reference evidence="1 2" key="1">
    <citation type="journal article" date="2023" name="ISME J.">
        <title>Cultivation and genomic characterization of novel and ubiquitous marine nitrite-oxidizing bacteria from the Nitrospirales.</title>
        <authorList>
            <person name="Mueller A.J."/>
            <person name="Daebeler A."/>
            <person name="Herbold C.W."/>
            <person name="Kirkegaard R.H."/>
            <person name="Daims H."/>
        </authorList>
    </citation>
    <scope>NUCLEOTIDE SEQUENCE [LARGE SCALE GENOMIC DNA]</scope>
    <source>
        <strain evidence="1 2">EB</strain>
    </source>
</reference>